<keyword evidence="2" id="KW-0812">Transmembrane</keyword>
<organism evidence="4 5">
    <name type="scientific">Aporhodopirellula rubra</name>
    <dbReference type="NCBI Taxonomy" id="980271"/>
    <lineage>
        <taxon>Bacteria</taxon>
        <taxon>Pseudomonadati</taxon>
        <taxon>Planctomycetota</taxon>
        <taxon>Planctomycetia</taxon>
        <taxon>Pirellulales</taxon>
        <taxon>Pirellulaceae</taxon>
        <taxon>Aporhodopirellula</taxon>
    </lineage>
</organism>
<dbReference type="RefSeq" id="WP_246418937.1">
    <property type="nucleotide sequence ID" value="NZ_JACHXU010000001.1"/>
</dbReference>
<dbReference type="EMBL" id="JACHXU010000001">
    <property type="protein sequence ID" value="MBB3204272.1"/>
    <property type="molecule type" value="Genomic_DNA"/>
</dbReference>
<proteinExistence type="predicted"/>
<keyword evidence="2" id="KW-1133">Transmembrane helix</keyword>
<evidence type="ECO:0000256" key="3">
    <source>
        <dbReference type="SAM" id="SignalP"/>
    </source>
</evidence>
<feature type="region of interest" description="Disordered" evidence="1">
    <location>
        <begin position="106"/>
        <end position="135"/>
    </location>
</feature>
<sequence>MRFVLLMIAAVFSLVGTVSAQDPPAETPAVDFVGINGHYRAGRWTAVRFAPIADAVLETTDGDGSTVFYEQDFLGSSNDADAAVFGYCVPGTEAAPLTIRSAGKATATKASSGDQVDTDGLADRSEGSGNGQVALKTRFPEVGTPAEGPAMIPDDMPWVVVFGDPLGIETIGANELLDRDASIAVTRVTEPASIPDHVLGFSGVDMMVVTGSGVGVLEQLSESQGSAIGDWVRGGGQLFVTLGGSAPKTLEASPWLVELLPKSVASSSVVRMDPSGLETFANSQSRLSPFDGWQLPKTIGAGGITLSSVGEALIAGRTSRRIGLPLAVRYTIAMGRVTIVSADLDASPFVDWPERLDLVTKLTGDLLTEDRGEVSSSFRLGGYSDLSGQVRRSLDRFSTKRNVSFSIIALVIAALIALVAPLDYLFVRRVLGNPLLGWATFPVVAILLSIALVIAANPRRTSLATDESNDAAPASEQGEDSLLRANAVEFLDIDGSSQVGRLFRWSYLYSHPAQTVSVTANRSSSLDNISRDIEFQMLGPFGAPGRSMGGIQIDSWSEPLHVPVSPLMSGSDDASHGGGVRLASRIDSLELAPRSSKSIAAQMQFRTTFEVAPMKRRRTSDSLQGSLVNPLDVDLLDSMLIYQQMVYLLPTRFPAGATVKEIDRMRQKNFRWQLSRQRALESSSQTEAWDVTRSDRPERLAEMLMFHDVVGGADYTGLQNEILGQLDMTDLLTKEQCILVGRCADPWLTLGVKTTSDGADSGNDSANAFATPVGETQSWVRVILPVKEVRR</sequence>
<name>A0A7W5DV72_9BACT</name>
<feature type="transmembrane region" description="Helical" evidence="2">
    <location>
        <begin position="435"/>
        <end position="456"/>
    </location>
</feature>
<gene>
    <name evidence="4" type="ORF">FHS27_000036</name>
</gene>
<feature type="transmembrane region" description="Helical" evidence="2">
    <location>
        <begin position="403"/>
        <end position="426"/>
    </location>
</feature>
<evidence type="ECO:0000313" key="4">
    <source>
        <dbReference type="EMBL" id="MBB3204272.1"/>
    </source>
</evidence>
<dbReference type="AlphaFoldDB" id="A0A7W5DV72"/>
<reference evidence="4 5" key="1">
    <citation type="submission" date="2020-08" db="EMBL/GenBank/DDBJ databases">
        <title>Genomic Encyclopedia of Type Strains, Phase III (KMG-III): the genomes of soil and plant-associated and newly described type strains.</title>
        <authorList>
            <person name="Whitman W."/>
        </authorList>
    </citation>
    <scope>NUCLEOTIDE SEQUENCE [LARGE SCALE GENOMIC DNA]</scope>
    <source>
        <strain evidence="4 5">CECT 8075</strain>
    </source>
</reference>
<evidence type="ECO:0000256" key="1">
    <source>
        <dbReference type="SAM" id="MobiDB-lite"/>
    </source>
</evidence>
<accession>A0A7W5DV72</accession>
<dbReference type="Proteomes" id="UP000536179">
    <property type="component" value="Unassembled WGS sequence"/>
</dbReference>
<evidence type="ECO:0000256" key="2">
    <source>
        <dbReference type="SAM" id="Phobius"/>
    </source>
</evidence>
<protein>
    <submittedName>
        <fullName evidence="4">Uncharacterized protein</fullName>
    </submittedName>
</protein>
<evidence type="ECO:0000313" key="5">
    <source>
        <dbReference type="Proteomes" id="UP000536179"/>
    </source>
</evidence>
<keyword evidence="3" id="KW-0732">Signal</keyword>
<keyword evidence="5" id="KW-1185">Reference proteome</keyword>
<comment type="caution">
    <text evidence="4">The sequence shown here is derived from an EMBL/GenBank/DDBJ whole genome shotgun (WGS) entry which is preliminary data.</text>
</comment>
<keyword evidence="2" id="KW-0472">Membrane</keyword>
<feature type="signal peptide" evidence="3">
    <location>
        <begin position="1"/>
        <end position="20"/>
    </location>
</feature>
<feature type="chain" id="PRO_5030776688" evidence="3">
    <location>
        <begin position="21"/>
        <end position="791"/>
    </location>
</feature>